<comment type="caution">
    <text evidence="9">The sequence shown here is derived from an EMBL/GenBank/DDBJ whole genome shotgun (WGS) entry which is preliminary data.</text>
</comment>
<feature type="transmembrane region" description="Helical" evidence="6">
    <location>
        <begin position="1082"/>
        <end position="1108"/>
    </location>
</feature>
<dbReference type="InterPro" id="IPR036412">
    <property type="entry name" value="HAD-like_sf"/>
</dbReference>
<feature type="compositionally biased region" description="Gly residues" evidence="7">
    <location>
        <begin position="249"/>
        <end position="260"/>
    </location>
</feature>
<feature type="compositionally biased region" description="Basic residues" evidence="7">
    <location>
        <begin position="262"/>
        <end position="272"/>
    </location>
</feature>
<evidence type="ECO:0000256" key="6">
    <source>
        <dbReference type="RuleBase" id="RU362081"/>
    </source>
</evidence>
<dbReference type="Gene3D" id="3.40.1110.10">
    <property type="entry name" value="Calcium-transporting ATPase, cytoplasmic domain N"/>
    <property type="match status" value="1"/>
</dbReference>
<dbReference type="RefSeq" id="XP_044664333.1">
    <property type="nucleotide sequence ID" value="XM_044808398.1"/>
</dbReference>
<dbReference type="GO" id="GO:0019829">
    <property type="term" value="F:ATPase-coupled monoatomic cation transmembrane transporter activity"/>
    <property type="evidence" value="ECO:0007669"/>
    <property type="project" value="InterPro"/>
</dbReference>
<reference evidence="9 10" key="1">
    <citation type="submission" date="2021-01" db="EMBL/GenBank/DDBJ databases">
        <title>Cercospora kikuchii MAFF 305040 whole genome shotgun sequence.</title>
        <authorList>
            <person name="Kashiwa T."/>
            <person name="Suzuki T."/>
        </authorList>
    </citation>
    <scope>NUCLEOTIDE SEQUENCE [LARGE SCALE GENOMIC DNA]</scope>
    <source>
        <strain evidence="9 10">MAFF 305040</strain>
    </source>
</reference>
<proteinExistence type="inferred from homology"/>
<feature type="transmembrane region" description="Helical" evidence="6">
    <location>
        <begin position="898"/>
        <end position="919"/>
    </location>
</feature>
<feature type="transmembrane region" description="Helical" evidence="6">
    <location>
        <begin position="1471"/>
        <end position="1493"/>
    </location>
</feature>
<feature type="transmembrane region" description="Helical" evidence="6">
    <location>
        <begin position="1442"/>
        <end position="1465"/>
    </location>
</feature>
<evidence type="ECO:0000256" key="4">
    <source>
        <dbReference type="ARBA" id="ARBA00022989"/>
    </source>
</evidence>
<keyword evidence="6" id="KW-0547">Nucleotide-binding</keyword>
<dbReference type="Pfam" id="PF00403">
    <property type="entry name" value="HMA"/>
    <property type="match status" value="1"/>
</dbReference>
<evidence type="ECO:0000313" key="9">
    <source>
        <dbReference type="EMBL" id="GIZ49846.1"/>
    </source>
</evidence>
<feature type="transmembrane region" description="Helical" evidence="6">
    <location>
        <begin position="865"/>
        <end position="886"/>
    </location>
</feature>
<evidence type="ECO:0000259" key="8">
    <source>
        <dbReference type="PROSITE" id="PS50846"/>
    </source>
</evidence>
<dbReference type="SUPFAM" id="SSF55008">
    <property type="entry name" value="HMA, heavy metal-associated domain"/>
    <property type="match status" value="1"/>
</dbReference>
<dbReference type="GeneID" id="68298440"/>
<dbReference type="SUPFAM" id="SSF56784">
    <property type="entry name" value="HAD-like"/>
    <property type="match status" value="1"/>
</dbReference>
<dbReference type="InterPro" id="IPR059000">
    <property type="entry name" value="ATPase_P-type_domA"/>
</dbReference>
<evidence type="ECO:0000256" key="7">
    <source>
        <dbReference type="SAM" id="MobiDB-lite"/>
    </source>
</evidence>
<dbReference type="NCBIfam" id="TIGR01494">
    <property type="entry name" value="ATPase_P-type"/>
    <property type="match status" value="1"/>
</dbReference>
<evidence type="ECO:0000256" key="5">
    <source>
        <dbReference type="ARBA" id="ARBA00023136"/>
    </source>
</evidence>
<dbReference type="InterPro" id="IPR027256">
    <property type="entry name" value="P-typ_ATPase_IB"/>
</dbReference>
<feature type="region of interest" description="Disordered" evidence="7">
    <location>
        <begin position="223"/>
        <end position="272"/>
    </location>
</feature>
<feature type="domain" description="HMA" evidence="8">
    <location>
        <begin position="686"/>
        <end position="752"/>
    </location>
</feature>
<evidence type="ECO:0000256" key="2">
    <source>
        <dbReference type="ARBA" id="ARBA00022692"/>
    </source>
</evidence>
<dbReference type="Gene3D" id="3.40.50.1000">
    <property type="entry name" value="HAD superfamily/HAD-like"/>
    <property type="match status" value="1"/>
</dbReference>
<dbReference type="InterPro" id="IPR008250">
    <property type="entry name" value="ATPase_P-typ_transduc_dom_A_sf"/>
</dbReference>
<dbReference type="Proteomes" id="UP000825890">
    <property type="component" value="Unassembled WGS sequence"/>
</dbReference>
<name>A0A9P3FMS8_9PEZI</name>
<dbReference type="SUPFAM" id="SSF81665">
    <property type="entry name" value="Calcium ATPase, transmembrane domain M"/>
    <property type="match status" value="1"/>
</dbReference>
<dbReference type="Pfam" id="PF24534">
    <property type="entry name" value="HMA_PCA1"/>
    <property type="match status" value="1"/>
</dbReference>
<dbReference type="SUPFAM" id="SSF81653">
    <property type="entry name" value="Calcium ATPase, transduction domain A"/>
    <property type="match status" value="1"/>
</dbReference>
<dbReference type="InterPro" id="IPR023214">
    <property type="entry name" value="HAD_sf"/>
</dbReference>
<dbReference type="NCBIfam" id="TIGR01511">
    <property type="entry name" value="ATPase-IB1_Cu"/>
    <property type="match status" value="1"/>
</dbReference>
<organism evidence="9 10">
    <name type="scientific">Cercospora kikuchii</name>
    <dbReference type="NCBI Taxonomy" id="84275"/>
    <lineage>
        <taxon>Eukaryota</taxon>
        <taxon>Fungi</taxon>
        <taxon>Dikarya</taxon>
        <taxon>Ascomycota</taxon>
        <taxon>Pezizomycotina</taxon>
        <taxon>Dothideomycetes</taxon>
        <taxon>Dothideomycetidae</taxon>
        <taxon>Mycosphaerellales</taxon>
        <taxon>Mycosphaerellaceae</taxon>
        <taxon>Cercospora</taxon>
    </lineage>
</organism>
<dbReference type="InterPro" id="IPR056236">
    <property type="entry name" value="HMA_PCA1"/>
</dbReference>
<dbReference type="InterPro" id="IPR001757">
    <property type="entry name" value="P_typ_ATPase"/>
</dbReference>
<keyword evidence="4 6" id="KW-1133">Transmembrane helix</keyword>
<dbReference type="InterPro" id="IPR006121">
    <property type="entry name" value="HMA_dom"/>
</dbReference>
<feature type="transmembrane region" description="Helical" evidence="6">
    <location>
        <begin position="47"/>
        <end position="69"/>
    </location>
</feature>
<feature type="transmembrane region" description="Helical" evidence="6">
    <location>
        <begin position="1120"/>
        <end position="1150"/>
    </location>
</feature>
<dbReference type="Pfam" id="PF00702">
    <property type="entry name" value="Hydrolase"/>
    <property type="match status" value="1"/>
</dbReference>
<dbReference type="PROSITE" id="PS00154">
    <property type="entry name" value="ATPASE_E1_E2"/>
    <property type="match status" value="1"/>
</dbReference>
<feature type="transmembrane region" description="Helical" evidence="6">
    <location>
        <begin position="834"/>
        <end position="853"/>
    </location>
</feature>
<comment type="similarity">
    <text evidence="6">Belongs to the cation transport ATPase (P-type) (TC 3.A.3) family. Type IB subfamily.</text>
</comment>
<dbReference type="Pfam" id="PF00122">
    <property type="entry name" value="E1-E2_ATPase"/>
    <property type="match status" value="1"/>
</dbReference>
<sequence>MVPSQKLFRREYLPLRVVSPVAHQLTWRHDDPPNIRMPERRHKPSHLVIALLVSGLCNLALGLTLVVMAGSRGPRAPSLAEDVTGNIATVALRKTVFQRDARFVATESNSSQAGSTETMREAWSSLFPDGGGFSQVPHHAADDLPAPLRIPRVEGDVEDVYGMAVFHQLHCLDAERDGEDVETRDGLWRAERCGAVGREEISEKADAAEATDDKTKVAQAKLRAGVSFSHEPPSLPKPRSQTSSSCAGNGNGSTGNGGGSSVRKRLGKGKGVRGRRACDESCLERIAKHLKEIDNSGLNANEGQDGGKSGGCCGVKCGADQEVKKNEVVKEMGCGEGCCEEKVVEKVNTSCEMGCCGVEKKDDAKVVRADECCGGQEVVEKSCAGEDDGCCGKKGTDKGDIARDTGCCGPAGESKTEVFAASGCCGDKAGCNDAMSRDGTVNNKVEDESCEMSCCGAQKQAKEQDRELGGCCGAEARSKNTSCCDEKLNDKTEMGCKSDCCIELSESTIENTPSSGCCAGKADTDAQKPCVNKDNSKSSCCETSTTNTAKAPKCSDSCCDEVEDDAPSSPASACLDQLQSAMQRFEALLRLGQCLCRRMIEEFDFCCCCEEGSPCNAHKRAQEPVPKTLAKSGAGCEDDCCFTTKAGCIESSCAVDDDCKVASVVQSVPVKDKSGNVDIEISPVKDHVALSVTGMTCTGCSKKMLNVLGDIPGISNPHVTFVSGMAAFDFDPAHGSVEEVLPLIEKRTGFKLGRIGAAFQTFDVLLSKEAAEAYEREDYLGLESFEKVKGKNKYRVAYDPRVAGARSLMPQGGELAPPEPDAAHCEGQKRLRSMALATLVSALFTIPVVVLSWSENPVPAQTRQIVSLILATFVQAVAIPEFYVGALKSLIFSKVVEMDMLIVISITAAYGYSVVAFALAEAGIELEEEAFFETSSLLITLVLLGRLMAAAARVRAVSAVSMSSLQRESALLLHGDGRTEEIDARMLQFGDLIRVPAHTSIVTDGVVVAGSGAVDESMYTGESEPVTKSEGNAVIAGTINGSTILDVKIMRLPNSNSISDIKNLVQAALGAKPRVQDLADKVASWFIPVVCTISLITFGIWIAVALTVRDEAGGGAVGTAITYAIAVLAIACPCALGLAVPMVLVIAGGVAARSGVAIKSVDALERGYKTTDVVFDKTGTLTLADLAVVHEYSQPAPAISKDLIVVLAKALVTDNNHPVSVAISKHLQDQLVPAVKVEGVQSLPGSGIQCTWQGRQVQAGNPRWLGVTDNPAVISILDQGLTAFCISIDNKLVLAYGLQSTLRPEAHSVITSLSARRLRCHILSGDNQKAVHAIATAVGVDLSLVRAQCSPAQKKEYVEALQRENRIVLFCGDGTNDAVAVAQANVGMQIAASSSSTTSSSSAGTASAVTQSVCDVTLLGTHHPLTGIESFLDISKRSFRRIVFNFVWSAVYNVLAILLASGALVKVRIPPAYAGLGEVVSVLPVVVAGWSLMW</sequence>
<accession>A0A9P3FMS8</accession>
<dbReference type="GO" id="GO:0016887">
    <property type="term" value="F:ATP hydrolysis activity"/>
    <property type="evidence" value="ECO:0007669"/>
    <property type="project" value="InterPro"/>
</dbReference>
<dbReference type="GO" id="GO:0005524">
    <property type="term" value="F:ATP binding"/>
    <property type="evidence" value="ECO:0007669"/>
    <property type="project" value="UniProtKB-UniRule"/>
</dbReference>
<keyword evidence="2 6" id="KW-0812">Transmembrane</keyword>
<dbReference type="EMBL" id="BOLY01000009">
    <property type="protein sequence ID" value="GIZ49846.1"/>
    <property type="molecule type" value="Genomic_DNA"/>
</dbReference>
<dbReference type="CDD" id="cd00371">
    <property type="entry name" value="HMA"/>
    <property type="match status" value="1"/>
</dbReference>
<dbReference type="GO" id="GO:0046872">
    <property type="term" value="F:metal ion binding"/>
    <property type="evidence" value="ECO:0007669"/>
    <property type="project" value="UniProtKB-KW"/>
</dbReference>
<dbReference type="InterPro" id="IPR023298">
    <property type="entry name" value="ATPase_P-typ_TM_dom_sf"/>
</dbReference>
<comment type="subcellular location">
    <subcellularLocation>
        <location evidence="1 6">Membrane</location>
    </subcellularLocation>
</comment>
<dbReference type="InterPro" id="IPR018303">
    <property type="entry name" value="ATPase_P-typ_P_site"/>
</dbReference>
<dbReference type="NCBIfam" id="TIGR01525">
    <property type="entry name" value="ATPase-IB_hvy"/>
    <property type="match status" value="1"/>
</dbReference>
<keyword evidence="5 6" id="KW-0472">Membrane</keyword>
<keyword evidence="3 6" id="KW-0479">Metal-binding</keyword>
<dbReference type="InterPro" id="IPR036163">
    <property type="entry name" value="HMA_dom_sf"/>
</dbReference>
<dbReference type="GO" id="GO:0016020">
    <property type="term" value="C:membrane"/>
    <property type="evidence" value="ECO:0007669"/>
    <property type="project" value="UniProtKB-SubCell"/>
</dbReference>
<keyword evidence="10" id="KW-1185">Reference proteome</keyword>
<dbReference type="OrthoDB" id="432719at2759"/>
<dbReference type="PRINTS" id="PR00119">
    <property type="entry name" value="CATATPASE"/>
</dbReference>
<dbReference type="InterPro" id="IPR023299">
    <property type="entry name" value="ATPase_P-typ_cyto_dom_N"/>
</dbReference>
<dbReference type="PANTHER" id="PTHR46594:SF4">
    <property type="entry name" value="P-TYPE CATION-TRANSPORTING ATPASE"/>
    <property type="match status" value="1"/>
</dbReference>
<dbReference type="Gene3D" id="3.30.70.100">
    <property type="match status" value="1"/>
</dbReference>
<dbReference type="PANTHER" id="PTHR46594">
    <property type="entry name" value="P-TYPE CATION-TRANSPORTING ATPASE"/>
    <property type="match status" value="1"/>
</dbReference>
<evidence type="ECO:0000256" key="1">
    <source>
        <dbReference type="ARBA" id="ARBA00004370"/>
    </source>
</evidence>
<evidence type="ECO:0000256" key="3">
    <source>
        <dbReference type="ARBA" id="ARBA00022723"/>
    </source>
</evidence>
<dbReference type="Gene3D" id="2.70.150.10">
    <property type="entry name" value="Calcium-transporting ATPase, cytoplasmic transduction domain A"/>
    <property type="match status" value="1"/>
</dbReference>
<dbReference type="PROSITE" id="PS50846">
    <property type="entry name" value="HMA_2"/>
    <property type="match status" value="1"/>
</dbReference>
<gene>
    <name evidence="9" type="ORF">CKM354_001286500</name>
</gene>
<keyword evidence="6" id="KW-0067">ATP-binding</keyword>
<evidence type="ECO:0000313" key="10">
    <source>
        <dbReference type="Proteomes" id="UP000825890"/>
    </source>
</evidence>
<protein>
    <recommendedName>
        <fullName evidence="8">HMA domain-containing protein</fullName>
    </recommendedName>
</protein>